<accession>A0AB34JRY2</accession>
<gene>
    <name evidence="2" type="ORF">AB1Y20_018679</name>
</gene>
<dbReference type="SUPFAM" id="SSF48371">
    <property type="entry name" value="ARM repeat"/>
    <property type="match status" value="1"/>
</dbReference>
<dbReference type="Proteomes" id="UP001515480">
    <property type="component" value="Unassembled WGS sequence"/>
</dbReference>
<keyword evidence="3" id="KW-1185">Reference proteome</keyword>
<dbReference type="InterPro" id="IPR011989">
    <property type="entry name" value="ARM-like"/>
</dbReference>
<organism evidence="2 3">
    <name type="scientific">Prymnesium parvum</name>
    <name type="common">Toxic golden alga</name>
    <dbReference type="NCBI Taxonomy" id="97485"/>
    <lineage>
        <taxon>Eukaryota</taxon>
        <taxon>Haptista</taxon>
        <taxon>Haptophyta</taxon>
        <taxon>Prymnesiophyceae</taxon>
        <taxon>Prymnesiales</taxon>
        <taxon>Prymnesiaceae</taxon>
        <taxon>Prymnesium</taxon>
    </lineage>
</organism>
<name>A0AB34JRY2_PRYPA</name>
<dbReference type="PANTHER" id="PTHR22895">
    <property type="entry name" value="ARMADILLO REPEAT-CONTAINING PROTEIN 6"/>
    <property type="match status" value="1"/>
</dbReference>
<reference evidence="2 3" key="1">
    <citation type="journal article" date="2024" name="Science">
        <title>Giant polyketide synthase enzymes in the biosynthesis of giant marine polyether toxins.</title>
        <authorList>
            <person name="Fallon T.R."/>
            <person name="Shende V.V."/>
            <person name="Wierzbicki I.H."/>
            <person name="Pendleton A.L."/>
            <person name="Watervoot N.F."/>
            <person name="Auber R.P."/>
            <person name="Gonzalez D.J."/>
            <person name="Wisecaver J.H."/>
            <person name="Moore B.S."/>
        </authorList>
    </citation>
    <scope>NUCLEOTIDE SEQUENCE [LARGE SCALE GENOMIC DNA]</scope>
    <source>
        <strain evidence="2 3">12B1</strain>
    </source>
</reference>
<sequence>MVASSISREEKLTLGGWTHWPTALPDEVIVAVARAANIHGGLKPLKQAADVERVARRLVERMEPYLLDATVQRAGGERLLYLARHHAAAVASAGGARALVAGMRAHRGDKAVQLCGCRLAGMRACADAVVEAGGEEAVLSAMMDFTDAELQSAAFVALGVLTRRSLELAPRQVEKSTVDLFLARMDSHLTCADLQADGCKTLGLWASSSALSQGEVVSCLHAVIDAMRSHLSSVAVQLAGSQALCSLIERDESCKQEIVDRGGAELLSSAVELHGANLQLCPWICTTVKLTASGKESQRKLVLIEAGFVEGLVEAMQTHAGHVPIQREACTCLRVLASGNSNCKHGLSRAGAIPVLLAALQVPPVDVAIHRESCETLRHITSVAPLKALESGAVAMIVMSMRSHPEDEAIQFDGRKALSNISQGDPFKCRRAIVAAGGPLVVVPPYEYDFITADSRARWDVLKKRPDGVPTFSTKDIGSYMTYNSVETEGRGFAQRQVLGS</sequence>
<dbReference type="SMART" id="SM00185">
    <property type="entry name" value="ARM"/>
    <property type="match status" value="3"/>
</dbReference>
<dbReference type="InterPro" id="IPR000225">
    <property type="entry name" value="Armadillo"/>
</dbReference>
<protein>
    <submittedName>
        <fullName evidence="2">Uncharacterized protein</fullName>
    </submittedName>
</protein>
<evidence type="ECO:0000313" key="2">
    <source>
        <dbReference type="EMBL" id="KAL1523752.1"/>
    </source>
</evidence>
<keyword evidence="1" id="KW-0677">Repeat</keyword>
<evidence type="ECO:0000313" key="3">
    <source>
        <dbReference type="Proteomes" id="UP001515480"/>
    </source>
</evidence>
<dbReference type="EMBL" id="JBGBPQ010000005">
    <property type="protein sequence ID" value="KAL1523752.1"/>
    <property type="molecule type" value="Genomic_DNA"/>
</dbReference>
<dbReference type="Gene3D" id="1.25.10.10">
    <property type="entry name" value="Leucine-rich Repeat Variant"/>
    <property type="match status" value="2"/>
</dbReference>
<comment type="caution">
    <text evidence="2">The sequence shown here is derived from an EMBL/GenBank/DDBJ whole genome shotgun (WGS) entry which is preliminary data.</text>
</comment>
<evidence type="ECO:0000256" key="1">
    <source>
        <dbReference type="ARBA" id="ARBA00022737"/>
    </source>
</evidence>
<dbReference type="AlphaFoldDB" id="A0AB34JRY2"/>
<dbReference type="InterPro" id="IPR016024">
    <property type="entry name" value="ARM-type_fold"/>
</dbReference>
<proteinExistence type="predicted"/>
<dbReference type="PANTHER" id="PTHR22895:SF0">
    <property type="entry name" value="ARMADILLO REPEAT-CONTAINING PROTEIN 6"/>
    <property type="match status" value="1"/>
</dbReference>